<dbReference type="PANTHER" id="PTHR43479:SF11">
    <property type="entry name" value="ACREF_ENVCD OPERON REPRESSOR-RELATED"/>
    <property type="match status" value="1"/>
</dbReference>
<protein>
    <submittedName>
        <fullName evidence="4">TetR/AcrR family transcriptional regulator</fullName>
    </submittedName>
</protein>
<proteinExistence type="predicted"/>
<dbReference type="Proteomes" id="UP000290545">
    <property type="component" value="Unassembled WGS sequence"/>
</dbReference>
<feature type="domain" description="HTH tetR-type" evidence="3">
    <location>
        <begin position="6"/>
        <end position="66"/>
    </location>
</feature>
<organism evidence="4 5">
    <name type="scientific">Filimonas effusa</name>
    <dbReference type="NCBI Taxonomy" id="2508721"/>
    <lineage>
        <taxon>Bacteria</taxon>
        <taxon>Pseudomonadati</taxon>
        <taxon>Bacteroidota</taxon>
        <taxon>Chitinophagia</taxon>
        <taxon>Chitinophagales</taxon>
        <taxon>Chitinophagaceae</taxon>
        <taxon>Filimonas</taxon>
    </lineage>
</organism>
<evidence type="ECO:0000256" key="1">
    <source>
        <dbReference type="ARBA" id="ARBA00023125"/>
    </source>
</evidence>
<name>A0A4Q1DBP8_9BACT</name>
<dbReference type="Gene3D" id="1.10.357.10">
    <property type="entry name" value="Tetracycline Repressor, domain 2"/>
    <property type="match status" value="1"/>
</dbReference>
<dbReference type="AlphaFoldDB" id="A0A4Q1DBP8"/>
<dbReference type="InterPro" id="IPR050624">
    <property type="entry name" value="HTH-type_Tx_Regulator"/>
</dbReference>
<sequence length="190" mass="22378">MKPRDENKVNEIYAATLQLVKENGLSGITMSMIARKAGFATGTVYIYFENKEQLIVQLFEKCFRNYAQDYFAGFDPSAPFKVAFHTIWMNMVKHSTAKFNELIFIEQCFHSPFISEETRKTSKEMLKPWLDLIEKGKNEKLIKQLETPWLMIYIRGPVREMIKYAEYNKVKISKELIDNMFEMCWNGIRA</sequence>
<dbReference type="PANTHER" id="PTHR43479">
    <property type="entry name" value="ACREF/ENVCD OPERON REPRESSOR-RELATED"/>
    <property type="match status" value="1"/>
</dbReference>
<keyword evidence="5" id="KW-1185">Reference proteome</keyword>
<evidence type="ECO:0000313" key="5">
    <source>
        <dbReference type="Proteomes" id="UP000290545"/>
    </source>
</evidence>
<evidence type="ECO:0000313" key="4">
    <source>
        <dbReference type="EMBL" id="RXK85939.1"/>
    </source>
</evidence>
<dbReference type="SUPFAM" id="SSF48498">
    <property type="entry name" value="Tetracyclin repressor-like, C-terminal domain"/>
    <property type="match status" value="1"/>
</dbReference>
<dbReference type="GO" id="GO:0003677">
    <property type="term" value="F:DNA binding"/>
    <property type="evidence" value="ECO:0007669"/>
    <property type="project" value="UniProtKB-UniRule"/>
</dbReference>
<dbReference type="InterPro" id="IPR036271">
    <property type="entry name" value="Tet_transcr_reg_TetR-rel_C_sf"/>
</dbReference>
<dbReference type="RefSeq" id="WP_129001690.1">
    <property type="nucleotide sequence ID" value="NZ_SDHZ01000001.1"/>
</dbReference>
<dbReference type="PRINTS" id="PR00455">
    <property type="entry name" value="HTHTETR"/>
</dbReference>
<comment type="caution">
    <text evidence="4">The sequence shown here is derived from an EMBL/GenBank/DDBJ whole genome shotgun (WGS) entry which is preliminary data.</text>
</comment>
<feature type="DNA-binding region" description="H-T-H motif" evidence="2">
    <location>
        <begin position="29"/>
        <end position="48"/>
    </location>
</feature>
<dbReference type="InterPro" id="IPR001647">
    <property type="entry name" value="HTH_TetR"/>
</dbReference>
<dbReference type="PROSITE" id="PS50977">
    <property type="entry name" value="HTH_TETR_2"/>
    <property type="match status" value="1"/>
</dbReference>
<keyword evidence="1 2" id="KW-0238">DNA-binding</keyword>
<dbReference type="EMBL" id="SDHZ01000001">
    <property type="protein sequence ID" value="RXK85939.1"/>
    <property type="molecule type" value="Genomic_DNA"/>
</dbReference>
<evidence type="ECO:0000256" key="2">
    <source>
        <dbReference type="PROSITE-ProRule" id="PRU00335"/>
    </source>
</evidence>
<accession>A0A4Q1DBP8</accession>
<dbReference type="SUPFAM" id="SSF46689">
    <property type="entry name" value="Homeodomain-like"/>
    <property type="match status" value="1"/>
</dbReference>
<reference evidence="4 5" key="1">
    <citation type="submission" date="2019-01" db="EMBL/GenBank/DDBJ databases">
        <title>Filimonas sp. strain TTM-71.</title>
        <authorList>
            <person name="Chen W.-M."/>
        </authorList>
    </citation>
    <scope>NUCLEOTIDE SEQUENCE [LARGE SCALE GENOMIC DNA]</scope>
    <source>
        <strain evidence="4 5">TTM-71</strain>
    </source>
</reference>
<evidence type="ECO:0000259" key="3">
    <source>
        <dbReference type="PROSITE" id="PS50977"/>
    </source>
</evidence>
<gene>
    <name evidence="4" type="ORF">ESB13_03765</name>
</gene>
<dbReference type="Pfam" id="PF00440">
    <property type="entry name" value="TetR_N"/>
    <property type="match status" value="1"/>
</dbReference>
<dbReference type="OrthoDB" id="6430772at2"/>
<dbReference type="InterPro" id="IPR009057">
    <property type="entry name" value="Homeodomain-like_sf"/>
</dbReference>
<dbReference type="InterPro" id="IPR032551">
    <property type="entry name" value="BscR_C"/>
</dbReference>
<dbReference type="Pfam" id="PF16295">
    <property type="entry name" value="TetR_C_10"/>
    <property type="match status" value="1"/>
</dbReference>